<dbReference type="PANTHER" id="PTHR22741:SF10">
    <property type="entry name" value="COILED-COIL DOMAIN-CONTAINING PROTEIN CG32809"/>
    <property type="match status" value="1"/>
</dbReference>
<feature type="compositionally biased region" description="Polar residues" evidence="3">
    <location>
        <begin position="696"/>
        <end position="713"/>
    </location>
</feature>
<dbReference type="Proteomes" id="UP000027195">
    <property type="component" value="Unassembled WGS sequence"/>
</dbReference>
<feature type="compositionally biased region" description="Pro residues" evidence="3">
    <location>
        <begin position="483"/>
        <end position="493"/>
    </location>
</feature>
<protein>
    <recommendedName>
        <fullName evidence="4">Actin interacting protein 3 C-terminal domain-containing protein</fullName>
    </recommendedName>
</protein>
<feature type="compositionally biased region" description="Low complexity" evidence="3">
    <location>
        <begin position="663"/>
        <end position="672"/>
    </location>
</feature>
<reference evidence="6" key="1">
    <citation type="journal article" date="2014" name="Proc. Natl. Acad. Sci. U.S.A.">
        <title>Extensive sampling of basidiomycete genomes demonstrates inadequacy of the white-rot/brown-rot paradigm for wood decay fungi.</title>
        <authorList>
            <person name="Riley R."/>
            <person name="Salamov A.A."/>
            <person name="Brown D.W."/>
            <person name="Nagy L.G."/>
            <person name="Floudas D."/>
            <person name="Held B.W."/>
            <person name="Levasseur A."/>
            <person name="Lombard V."/>
            <person name="Morin E."/>
            <person name="Otillar R."/>
            <person name="Lindquist E.A."/>
            <person name="Sun H."/>
            <person name="LaButti K.M."/>
            <person name="Schmutz J."/>
            <person name="Jabbour D."/>
            <person name="Luo H."/>
            <person name="Baker S.E."/>
            <person name="Pisabarro A.G."/>
            <person name="Walton J.D."/>
            <person name="Blanchette R.A."/>
            <person name="Henrissat B."/>
            <person name="Martin F."/>
            <person name="Cullen D."/>
            <person name="Hibbett D.S."/>
            <person name="Grigoriev I.V."/>
        </authorList>
    </citation>
    <scope>NUCLEOTIDE SEQUENCE [LARGE SCALE GENOMIC DNA]</scope>
    <source>
        <strain evidence="6">FD-172 SS1</strain>
    </source>
</reference>
<proteinExistence type="predicted"/>
<feature type="region of interest" description="Disordered" evidence="3">
    <location>
        <begin position="133"/>
        <end position="233"/>
    </location>
</feature>
<dbReference type="Pfam" id="PF23153">
    <property type="entry name" value="Aip3p_Bud6_N"/>
    <property type="match status" value="1"/>
</dbReference>
<feature type="compositionally biased region" description="Basic and acidic residues" evidence="3">
    <location>
        <begin position="453"/>
        <end position="464"/>
    </location>
</feature>
<gene>
    <name evidence="5" type="ORF">BOTBODRAFT_39278</name>
</gene>
<feature type="compositionally biased region" description="Polar residues" evidence="3">
    <location>
        <begin position="1031"/>
        <end position="1041"/>
    </location>
</feature>
<dbReference type="GO" id="GO:0030010">
    <property type="term" value="P:establishment of cell polarity"/>
    <property type="evidence" value="ECO:0007669"/>
    <property type="project" value="TreeGrafter"/>
</dbReference>
<feature type="compositionally biased region" description="Basic and acidic residues" evidence="3">
    <location>
        <begin position="1"/>
        <end position="12"/>
    </location>
</feature>
<dbReference type="OrthoDB" id="783096at2759"/>
<dbReference type="HOGENOM" id="CLU_005287_0_0_1"/>
<dbReference type="InterPro" id="IPR056279">
    <property type="entry name" value="Aip3p_Bud6_N"/>
</dbReference>
<dbReference type="GO" id="GO:0005519">
    <property type="term" value="F:cytoskeletal regulatory protein binding"/>
    <property type="evidence" value="ECO:0007669"/>
    <property type="project" value="InterPro"/>
</dbReference>
<feature type="compositionally biased region" description="Basic and acidic residues" evidence="3">
    <location>
        <begin position="173"/>
        <end position="189"/>
    </location>
</feature>
<dbReference type="Pfam" id="PF03915">
    <property type="entry name" value="AIP3"/>
    <property type="match status" value="1"/>
</dbReference>
<feature type="compositionally biased region" description="Basic and acidic residues" evidence="3">
    <location>
        <begin position="137"/>
        <end position="150"/>
    </location>
</feature>
<dbReference type="FunCoup" id="A0A067LX17">
    <property type="interactions" value="47"/>
</dbReference>
<dbReference type="PANTHER" id="PTHR22741">
    <property type="entry name" value="P140CAP/SNIP-RELATED"/>
    <property type="match status" value="1"/>
</dbReference>
<sequence>MESVRSNRREASVRSNAEPAHAPAVETSVTRLLVAIKTLLEVLNLWSTGQKTEDEVSDVYVELGNNFNTAVGAFQACSIDMTELLSVPDDLRAILEQALAEDASPANLELYLPSVRQIITNLLQGIRAKQSVYRRNTAPDRQERRSRSDHNSVYSTTSSRHDRTSSHSSRTSSRAERRLPAGGEPHGEPARMPPTRRNEYIPQPPPTHPPPPPPIGEPSRWVGGFSAPSDPREHSLELAQLVAHAHAAEEHLTAQSQSNNAPPDWTPDIPSKSALPAHVTGPSENGGLQRGFSRTSRPKQSFAEEDGATPPVSVQPQAVPLPPEVRRYSLVDRPASATPPPMDPNPQLVVDAGTPMTTPNRAEAAQERALLAPGSPSPPPTPPDGDRALAMLKRSEVERRASKRFSSYTFSKMAGGVNGREKSHRRAMPSQADLHALPELDEEDRPKRSKSMKGKDRELRERQSNESIGTRKFKPPTILEEPSSPPPPVPKPPSILSNSDSVKEASTAPPQIDSEAITGPSGGKPMLTLPTEAPTRASSAEPTTPVSQLITVFLQVGRQVKKVSVEPTISFAGLRVLFVDKFSYSPGQDNFPEIYIRDSSSGVQYELEDIEEVRDNSLLTLNIEPLDQIRHHFDNQMSTITQELKDLRTSVEAARRAPPPVPTTMMSPPDTSAVHTRPSDKQFQTMARRLSHLKTSESTPTISPLTQQSTGGSVVTISSDRIVSDLKSQFDEVQNLRRDLGVMKQLYMGFIAQTKESIGALRTQTQSVRSAASTQVGGGRAYMESGKTKLDSRSQSVLTKIEELTDTVEMLKDDVLKRHVSPKIGIMRNLKRDVEAAAKELESLQHHITTIRPMWKKTWEEELQNIVEEQQFLSHQEELLADLLEDHKAVLEVFGHVEKVISIRGGGARTGGVVGSGRTFRPPPLEEGHNGMSTVLLEIKGAASDPERRMKAIEASQKQRQKELESRSDEFQEELSGFVAGKKLKMTGGAEEAERLRQKKNEATLKAMFSTGEPLLSPEGSSMSLPPDHTGASTASDSTLG</sequence>
<feature type="region of interest" description="Disordered" evidence="3">
    <location>
        <begin position="693"/>
        <end position="713"/>
    </location>
</feature>
<evidence type="ECO:0000256" key="1">
    <source>
        <dbReference type="ARBA" id="ARBA00023054"/>
    </source>
</evidence>
<feature type="coiled-coil region" evidence="2">
    <location>
        <begin position="827"/>
        <end position="876"/>
    </location>
</feature>
<evidence type="ECO:0000256" key="3">
    <source>
        <dbReference type="SAM" id="MobiDB-lite"/>
    </source>
</evidence>
<name>A0A067LX17_BOTB1</name>
<keyword evidence="1 2" id="KW-0175">Coiled coil</keyword>
<dbReference type="GO" id="GO:0051286">
    <property type="term" value="C:cell tip"/>
    <property type="evidence" value="ECO:0007669"/>
    <property type="project" value="TreeGrafter"/>
</dbReference>
<feature type="region of interest" description="Disordered" evidence="3">
    <location>
        <begin position="1"/>
        <end position="20"/>
    </location>
</feature>
<feature type="region of interest" description="Disordered" evidence="3">
    <location>
        <begin position="1008"/>
        <end position="1041"/>
    </location>
</feature>
<feature type="region of interest" description="Disordered" evidence="3">
    <location>
        <begin position="250"/>
        <end position="544"/>
    </location>
</feature>
<accession>A0A067LX17</accession>
<evidence type="ECO:0000256" key="2">
    <source>
        <dbReference type="SAM" id="Coils"/>
    </source>
</evidence>
<dbReference type="InterPro" id="IPR022782">
    <property type="entry name" value="AIP3-like_C"/>
</dbReference>
<evidence type="ECO:0000313" key="5">
    <source>
        <dbReference type="EMBL" id="KDQ06845.1"/>
    </source>
</evidence>
<dbReference type="InterPro" id="IPR051825">
    <property type="entry name" value="SRCIN1"/>
</dbReference>
<dbReference type="GO" id="GO:0005737">
    <property type="term" value="C:cytoplasm"/>
    <property type="evidence" value="ECO:0007669"/>
    <property type="project" value="TreeGrafter"/>
</dbReference>
<feature type="region of interest" description="Disordered" evidence="3">
    <location>
        <begin position="657"/>
        <end position="680"/>
    </location>
</feature>
<evidence type="ECO:0000259" key="4">
    <source>
        <dbReference type="SMART" id="SM00806"/>
    </source>
</evidence>
<organism evidence="5 6">
    <name type="scientific">Botryobasidium botryosum (strain FD-172 SS1)</name>
    <dbReference type="NCBI Taxonomy" id="930990"/>
    <lineage>
        <taxon>Eukaryota</taxon>
        <taxon>Fungi</taxon>
        <taxon>Dikarya</taxon>
        <taxon>Basidiomycota</taxon>
        <taxon>Agaricomycotina</taxon>
        <taxon>Agaricomycetes</taxon>
        <taxon>Cantharellales</taxon>
        <taxon>Botryobasidiaceae</taxon>
        <taxon>Botryobasidium</taxon>
    </lineage>
</organism>
<dbReference type="InParanoid" id="A0A067LX17"/>
<feature type="region of interest" description="Disordered" evidence="3">
    <location>
        <begin position="946"/>
        <end position="972"/>
    </location>
</feature>
<feature type="domain" description="Actin interacting protein 3 C-terminal" evidence="4">
    <location>
        <begin position="553"/>
        <end position="1002"/>
    </location>
</feature>
<feature type="compositionally biased region" description="Low complexity" evidence="3">
    <location>
        <begin position="361"/>
        <end position="374"/>
    </location>
</feature>
<dbReference type="Gene3D" id="1.20.58.1540">
    <property type="entry name" value="Actin interacting protein 3, C-terminal domain"/>
    <property type="match status" value="1"/>
</dbReference>
<feature type="compositionally biased region" description="Basic and acidic residues" evidence="3">
    <location>
        <begin position="960"/>
        <end position="970"/>
    </location>
</feature>
<dbReference type="SMART" id="SM00806">
    <property type="entry name" value="AIP3"/>
    <property type="match status" value="1"/>
</dbReference>
<dbReference type="EMBL" id="KL198121">
    <property type="protein sequence ID" value="KDQ06845.1"/>
    <property type="molecule type" value="Genomic_DNA"/>
</dbReference>
<dbReference type="AlphaFoldDB" id="A0A067LX17"/>
<dbReference type="InterPro" id="IPR005613">
    <property type="entry name" value="AIP3_C"/>
</dbReference>
<keyword evidence="6" id="KW-1185">Reference proteome</keyword>
<dbReference type="STRING" id="930990.A0A067LX17"/>
<feature type="compositionally biased region" description="Pro residues" evidence="3">
    <location>
        <begin position="202"/>
        <end position="216"/>
    </location>
</feature>
<evidence type="ECO:0000313" key="6">
    <source>
        <dbReference type="Proteomes" id="UP000027195"/>
    </source>
</evidence>